<dbReference type="InterPro" id="IPR001752">
    <property type="entry name" value="Kinesin_motor_dom"/>
</dbReference>
<dbReference type="AlphaFoldDB" id="A0A663MYV5"/>
<name>A0A663MYV5_ATHCN</name>
<dbReference type="GO" id="GO:0003777">
    <property type="term" value="F:microtubule motor activity"/>
    <property type="evidence" value="ECO:0007669"/>
    <property type="project" value="InterPro"/>
</dbReference>
<keyword evidence="1" id="KW-0547">Nucleotide-binding</keyword>
<proteinExistence type="inferred from homology"/>
<dbReference type="GO" id="GO:0005524">
    <property type="term" value="F:ATP binding"/>
    <property type="evidence" value="ECO:0007669"/>
    <property type="project" value="UniProtKB-KW"/>
</dbReference>
<dbReference type="OMA" id="ETTIQIH"/>
<evidence type="ECO:0000256" key="4">
    <source>
        <dbReference type="SAM" id="MobiDB-lite"/>
    </source>
</evidence>
<dbReference type="InterPro" id="IPR036961">
    <property type="entry name" value="Kinesin_motor_dom_sf"/>
</dbReference>
<evidence type="ECO:0000313" key="7">
    <source>
        <dbReference type="Proteomes" id="UP000472269"/>
    </source>
</evidence>
<dbReference type="PROSITE" id="PS50067">
    <property type="entry name" value="KINESIN_MOTOR_2"/>
    <property type="match status" value="1"/>
</dbReference>
<organism evidence="6 7">
    <name type="scientific">Athene cunicularia</name>
    <name type="common">Burrowing owl</name>
    <name type="synonym">Speotyto cunicularia</name>
    <dbReference type="NCBI Taxonomy" id="194338"/>
    <lineage>
        <taxon>Eukaryota</taxon>
        <taxon>Metazoa</taxon>
        <taxon>Chordata</taxon>
        <taxon>Craniata</taxon>
        <taxon>Vertebrata</taxon>
        <taxon>Euteleostomi</taxon>
        <taxon>Archelosauria</taxon>
        <taxon>Archosauria</taxon>
        <taxon>Dinosauria</taxon>
        <taxon>Saurischia</taxon>
        <taxon>Theropoda</taxon>
        <taxon>Coelurosauria</taxon>
        <taxon>Aves</taxon>
        <taxon>Neognathae</taxon>
        <taxon>Neoaves</taxon>
        <taxon>Telluraves</taxon>
        <taxon>Strigiformes</taxon>
        <taxon>Strigidae</taxon>
        <taxon>Athene</taxon>
    </lineage>
</organism>
<feature type="compositionally biased region" description="Basic residues" evidence="4">
    <location>
        <begin position="1"/>
        <end position="14"/>
    </location>
</feature>
<dbReference type="GO" id="GO:0008017">
    <property type="term" value="F:microtubule binding"/>
    <property type="evidence" value="ECO:0007669"/>
    <property type="project" value="InterPro"/>
</dbReference>
<dbReference type="Ensembl" id="ENSACUT00000017875.1">
    <property type="protein sequence ID" value="ENSACUP00000016761.1"/>
    <property type="gene ID" value="ENSACUG00000011249.1"/>
</dbReference>
<protein>
    <recommendedName>
        <fullName evidence="5">Kinesin motor domain-containing protein</fullName>
    </recommendedName>
</protein>
<accession>A0A663MYV5</accession>
<evidence type="ECO:0000256" key="3">
    <source>
        <dbReference type="PROSITE-ProRule" id="PRU00283"/>
    </source>
</evidence>
<dbReference type="GO" id="GO:0007018">
    <property type="term" value="P:microtubule-based movement"/>
    <property type="evidence" value="ECO:0007669"/>
    <property type="project" value="InterPro"/>
</dbReference>
<reference evidence="6" key="1">
    <citation type="submission" date="2025-08" db="UniProtKB">
        <authorList>
            <consortium name="Ensembl"/>
        </authorList>
    </citation>
    <scope>IDENTIFICATION</scope>
</reference>
<dbReference type="Proteomes" id="UP000472269">
    <property type="component" value="Unplaced"/>
</dbReference>
<sequence length="110" mass="12557">MRSLRAKTPRRPALKKPSSPSLKDPVGVYCRVRPLSWPDQECCIEVINETTVQIHPPEGYRIFRNGEYREVTKELFDVVAKPLVEDLIHGKNGKQVLVLSLFSVHLPCSF</sequence>
<evidence type="ECO:0000256" key="2">
    <source>
        <dbReference type="ARBA" id="ARBA00022840"/>
    </source>
</evidence>
<comment type="caution">
    <text evidence="3">Lacks conserved residue(s) required for the propagation of feature annotation.</text>
</comment>
<dbReference type="Gene3D" id="3.40.850.10">
    <property type="entry name" value="Kinesin motor domain"/>
    <property type="match status" value="1"/>
</dbReference>
<reference evidence="6" key="2">
    <citation type="submission" date="2025-09" db="UniProtKB">
        <authorList>
            <consortium name="Ensembl"/>
        </authorList>
    </citation>
    <scope>IDENTIFICATION</scope>
</reference>
<evidence type="ECO:0000259" key="5">
    <source>
        <dbReference type="PROSITE" id="PS50067"/>
    </source>
</evidence>
<feature type="region of interest" description="Disordered" evidence="4">
    <location>
        <begin position="1"/>
        <end position="23"/>
    </location>
</feature>
<feature type="domain" description="Kinesin motor" evidence="5">
    <location>
        <begin position="25"/>
        <end position="110"/>
    </location>
</feature>
<dbReference type="InterPro" id="IPR027417">
    <property type="entry name" value="P-loop_NTPase"/>
</dbReference>
<dbReference type="SUPFAM" id="SSF52540">
    <property type="entry name" value="P-loop containing nucleoside triphosphate hydrolases"/>
    <property type="match status" value="1"/>
</dbReference>
<evidence type="ECO:0000313" key="6">
    <source>
        <dbReference type="Ensembl" id="ENSACUP00000016761.1"/>
    </source>
</evidence>
<evidence type="ECO:0000256" key="1">
    <source>
        <dbReference type="ARBA" id="ARBA00022741"/>
    </source>
</evidence>
<keyword evidence="7" id="KW-1185">Reference proteome</keyword>
<comment type="similarity">
    <text evidence="3">Belongs to the TRAFAC class myosin-kinesin ATPase superfamily. Kinesin family.</text>
</comment>
<keyword evidence="2" id="KW-0067">ATP-binding</keyword>